<dbReference type="InterPro" id="IPR045851">
    <property type="entry name" value="AMP-bd_C_sf"/>
</dbReference>
<comment type="caution">
    <text evidence="3">The sequence shown here is derived from an EMBL/GenBank/DDBJ whole genome shotgun (WGS) entry which is preliminary data.</text>
</comment>
<evidence type="ECO:0000313" key="4">
    <source>
        <dbReference type="Proteomes" id="UP000215767"/>
    </source>
</evidence>
<dbReference type="Gene3D" id="3.40.50.12780">
    <property type="entry name" value="N-terminal domain of ligase-like"/>
    <property type="match status" value="1"/>
</dbReference>
<dbReference type="InterPro" id="IPR025110">
    <property type="entry name" value="AMP-bd_C"/>
</dbReference>
<dbReference type="OrthoDB" id="9766486at2"/>
<name>A0A261UDI3_9BORD</name>
<dbReference type="Pfam" id="PF00501">
    <property type="entry name" value="AMP-binding"/>
    <property type="match status" value="1"/>
</dbReference>
<dbReference type="GO" id="GO:0016878">
    <property type="term" value="F:acid-thiol ligase activity"/>
    <property type="evidence" value="ECO:0007669"/>
    <property type="project" value="UniProtKB-ARBA"/>
</dbReference>
<gene>
    <name evidence="3" type="ORF">CAL28_08560</name>
</gene>
<dbReference type="InterPro" id="IPR042099">
    <property type="entry name" value="ANL_N_sf"/>
</dbReference>
<evidence type="ECO:0008006" key="5">
    <source>
        <dbReference type="Google" id="ProtNLM"/>
    </source>
</evidence>
<protein>
    <recommendedName>
        <fullName evidence="5">Long-chain fatty acid--CoA ligase</fullName>
    </recommendedName>
</protein>
<sequence>MTPQKVSHWPGHLPHQIATPGTNLHFNLLVSATRFPEKAVLIDERGTLTYRELLAAVERMSGFLEHRLGVRSSEPVMLYMQNCREFIVAYYAILRLGAVVVPVNPMNKRGELGHYQADTGARIAFTSAGMVPELLGMENPSALAGIVVVDSLPGDPAISSEADHRTPELHDFEGVLEEDFSPSRPVDQSPDQLAVILYSSGTTGRPKGCMHTHRSMMASINTVAHWMHMQSETVVLAALPFFHITGMQNMMNTPIYVGGTLVLLPRWNRDSAAELIARHKVTHWNTMPTVMIDFLASDRLSSYDLRSLRRLGGGGAGMPQAIGERIKALLGVDFLEGYGLSEGMPFMGNPAAHFKRQCLGVPLFNTDARIVDPETLQELAGSAIGEIVICSDKMFGGYWRNEQATRDAFIDLDGRSFFRTGDLGYVDSEGYFFIVDRLKRMVNASGYKVWPTEIEALLHEHPDVQEACVIAAHDPYRGETVKAVIVLREGAKGRVEPCHIIDWCKARMAAYKYPRLIDFVDDLPRLATGKIAWRELQDAERARARAQTAGQT</sequence>
<dbReference type="InterPro" id="IPR020845">
    <property type="entry name" value="AMP-binding_CS"/>
</dbReference>
<dbReference type="PROSITE" id="PS00455">
    <property type="entry name" value="AMP_BINDING"/>
    <property type="match status" value="1"/>
</dbReference>
<evidence type="ECO:0000259" key="2">
    <source>
        <dbReference type="Pfam" id="PF13193"/>
    </source>
</evidence>
<accession>A0A261UDI3</accession>
<feature type="domain" description="AMP-binding enzyme C-terminal" evidence="2">
    <location>
        <begin position="453"/>
        <end position="530"/>
    </location>
</feature>
<organism evidence="3 4">
    <name type="scientific">Bordetella genomosp. 11</name>
    <dbReference type="NCBI Taxonomy" id="1416808"/>
    <lineage>
        <taxon>Bacteria</taxon>
        <taxon>Pseudomonadati</taxon>
        <taxon>Pseudomonadota</taxon>
        <taxon>Betaproteobacteria</taxon>
        <taxon>Burkholderiales</taxon>
        <taxon>Alcaligenaceae</taxon>
        <taxon>Bordetella</taxon>
    </lineage>
</organism>
<dbReference type="SUPFAM" id="SSF56801">
    <property type="entry name" value="Acetyl-CoA synthetase-like"/>
    <property type="match status" value="1"/>
</dbReference>
<dbReference type="Gene3D" id="3.30.300.30">
    <property type="match status" value="1"/>
</dbReference>
<keyword evidence="4" id="KW-1185">Reference proteome</keyword>
<dbReference type="PANTHER" id="PTHR43767">
    <property type="entry name" value="LONG-CHAIN-FATTY-ACID--COA LIGASE"/>
    <property type="match status" value="1"/>
</dbReference>
<dbReference type="EMBL" id="NEVS01000004">
    <property type="protein sequence ID" value="OZI59567.1"/>
    <property type="molecule type" value="Genomic_DNA"/>
</dbReference>
<dbReference type="Proteomes" id="UP000215767">
    <property type="component" value="Unassembled WGS sequence"/>
</dbReference>
<feature type="domain" description="AMP-dependent synthetase/ligase" evidence="1">
    <location>
        <begin position="31"/>
        <end position="399"/>
    </location>
</feature>
<evidence type="ECO:0000259" key="1">
    <source>
        <dbReference type="Pfam" id="PF00501"/>
    </source>
</evidence>
<proteinExistence type="predicted"/>
<evidence type="ECO:0000313" key="3">
    <source>
        <dbReference type="EMBL" id="OZI59567.1"/>
    </source>
</evidence>
<dbReference type="RefSeq" id="WP_094841000.1">
    <property type="nucleotide sequence ID" value="NZ_NEVS01000004.1"/>
</dbReference>
<dbReference type="InterPro" id="IPR000873">
    <property type="entry name" value="AMP-dep_synth/lig_dom"/>
</dbReference>
<reference evidence="4" key="1">
    <citation type="submission" date="2017-05" db="EMBL/GenBank/DDBJ databases">
        <title>Complete and WGS of Bordetella genogroups.</title>
        <authorList>
            <person name="Spilker T."/>
            <person name="Lipuma J."/>
        </authorList>
    </citation>
    <scope>NUCLEOTIDE SEQUENCE [LARGE SCALE GENOMIC DNA]</scope>
    <source>
        <strain evidence="4">AU8856</strain>
    </source>
</reference>
<dbReference type="PANTHER" id="PTHR43767:SF1">
    <property type="entry name" value="NONRIBOSOMAL PEPTIDE SYNTHASE PES1 (EUROFUNG)-RELATED"/>
    <property type="match status" value="1"/>
</dbReference>
<dbReference type="InterPro" id="IPR050237">
    <property type="entry name" value="ATP-dep_AMP-bd_enzyme"/>
</dbReference>
<dbReference type="NCBIfam" id="NF006181">
    <property type="entry name" value="PRK08314.1"/>
    <property type="match status" value="1"/>
</dbReference>
<dbReference type="AlphaFoldDB" id="A0A261UDI3"/>
<dbReference type="Pfam" id="PF13193">
    <property type="entry name" value="AMP-binding_C"/>
    <property type="match status" value="1"/>
</dbReference>